<dbReference type="InterPro" id="IPR000571">
    <property type="entry name" value="Znf_CCCH"/>
</dbReference>
<feature type="domain" description="SAM-dependent MTase RsmB/NOP-type" evidence="12">
    <location>
        <begin position="155"/>
        <end position="486"/>
    </location>
</feature>
<dbReference type="PANTHER" id="PTHR22807:SF4">
    <property type="entry name" value="28S RRNA (CYTOSINE-C(5))-METHYLTRANSFERASE"/>
    <property type="match status" value="1"/>
</dbReference>
<name>A0A9W7C7E3_9STRA</name>
<feature type="binding site" evidence="9">
    <location>
        <position position="344"/>
    </location>
    <ligand>
        <name>S-adenosyl-L-methionine</name>
        <dbReference type="ChEBI" id="CHEBI:59789"/>
    </ligand>
</feature>
<comment type="caution">
    <text evidence="13">The sequence shown here is derived from an EMBL/GenBank/DDBJ whole genome shotgun (WGS) entry which is preliminary data.</text>
</comment>
<dbReference type="Pfam" id="PF01189">
    <property type="entry name" value="Methyltr_RsmB-F"/>
    <property type="match status" value="1"/>
</dbReference>
<feature type="zinc finger region" description="C3H1-type" evidence="8">
    <location>
        <begin position="533"/>
        <end position="561"/>
    </location>
</feature>
<keyword evidence="1 9" id="KW-0489">Methyltransferase</keyword>
<evidence type="ECO:0000256" key="5">
    <source>
        <dbReference type="ARBA" id="ARBA00022771"/>
    </source>
</evidence>
<dbReference type="EMBL" id="BRXY01000575">
    <property type="protein sequence ID" value="GMI01041.1"/>
    <property type="molecule type" value="Genomic_DNA"/>
</dbReference>
<dbReference type="Proteomes" id="UP001165085">
    <property type="component" value="Unassembled WGS sequence"/>
</dbReference>
<evidence type="ECO:0000256" key="8">
    <source>
        <dbReference type="PROSITE-ProRule" id="PRU00723"/>
    </source>
</evidence>
<proteinExistence type="inferred from homology"/>
<evidence type="ECO:0000313" key="14">
    <source>
        <dbReference type="Proteomes" id="UP001165085"/>
    </source>
</evidence>
<dbReference type="AlphaFoldDB" id="A0A9W7C7E3"/>
<dbReference type="SMART" id="SM00356">
    <property type="entry name" value="ZnF_C3H1"/>
    <property type="match status" value="1"/>
</dbReference>
<reference evidence="14" key="1">
    <citation type="journal article" date="2023" name="Commun. Biol.">
        <title>Genome analysis of Parmales, the sister group of diatoms, reveals the evolutionary specialization of diatoms from phago-mixotrophs to photoautotrophs.</title>
        <authorList>
            <person name="Ban H."/>
            <person name="Sato S."/>
            <person name="Yoshikawa S."/>
            <person name="Yamada K."/>
            <person name="Nakamura Y."/>
            <person name="Ichinomiya M."/>
            <person name="Sato N."/>
            <person name="Blanc-Mathieu R."/>
            <person name="Endo H."/>
            <person name="Kuwata A."/>
            <person name="Ogata H."/>
        </authorList>
    </citation>
    <scope>NUCLEOTIDE SEQUENCE [LARGE SCALE GENOMIC DNA]</scope>
    <source>
        <strain evidence="14">NIES 3701</strain>
    </source>
</reference>
<dbReference type="SUPFAM" id="SSF53335">
    <property type="entry name" value="S-adenosyl-L-methionine-dependent methyltransferases"/>
    <property type="match status" value="1"/>
</dbReference>
<organism evidence="13 14">
    <name type="scientific">Triparma strigata</name>
    <dbReference type="NCBI Taxonomy" id="1606541"/>
    <lineage>
        <taxon>Eukaryota</taxon>
        <taxon>Sar</taxon>
        <taxon>Stramenopiles</taxon>
        <taxon>Ochrophyta</taxon>
        <taxon>Bolidophyceae</taxon>
        <taxon>Parmales</taxon>
        <taxon>Triparmaceae</taxon>
        <taxon>Triparma</taxon>
    </lineage>
</organism>
<evidence type="ECO:0000256" key="9">
    <source>
        <dbReference type="PROSITE-ProRule" id="PRU01023"/>
    </source>
</evidence>
<dbReference type="Gene3D" id="3.30.70.1170">
    <property type="entry name" value="Sun protein, domain 3"/>
    <property type="match status" value="1"/>
</dbReference>
<evidence type="ECO:0000256" key="4">
    <source>
        <dbReference type="ARBA" id="ARBA00022723"/>
    </source>
</evidence>
<feature type="active site" description="Nucleophile" evidence="9">
    <location>
        <position position="417"/>
    </location>
</feature>
<dbReference type="GO" id="GO:0005730">
    <property type="term" value="C:nucleolus"/>
    <property type="evidence" value="ECO:0007669"/>
    <property type="project" value="TreeGrafter"/>
</dbReference>
<dbReference type="Pfam" id="PF21148">
    <property type="entry name" value="NSUN5_fdxn-like"/>
    <property type="match status" value="1"/>
</dbReference>
<dbReference type="Gene3D" id="6.10.250.3220">
    <property type="match status" value="1"/>
</dbReference>
<dbReference type="SUPFAM" id="SSF90229">
    <property type="entry name" value="CCCH zinc finger"/>
    <property type="match status" value="1"/>
</dbReference>
<dbReference type="PROSITE" id="PS51686">
    <property type="entry name" value="SAM_MT_RSMB_NOP"/>
    <property type="match status" value="1"/>
</dbReference>
<keyword evidence="14" id="KW-1185">Reference proteome</keyword>
<dbReference type="Pfam" id="PF00642">
    <property type="entry name" value="zf-CCCH"/>
    <property type="match status" value="1"/>
</dbReference>
<dbReference type="InterPro" id="IPR036855">
    <property type="entry name" value="Znf_CCCH_sf"/>
</dbReference>
<dbReference type="Gene3D" id="3.40.50.150">
    <property type="entry name" value="Vaccinia Virus protein VP39"/>
    <property type="match status" value="1"/>
</dbReference>
<sequence>MADTAQKLIALAATIVENVLSDGGDSKSNPKMGARNQVYYASINGECPKSLVPMLTAMVSGALKSKKTLIKCAKDDGLFDLRESALPDGCPALSDGLTLNGQIRRPNAELLVVLYEVLLGSRRVRGTSPIVKLVKSRKASLQKTLARRRQSGEEKQHVERIKMPRFVRINHIKTSNSEVSSHFERELRLKFQGKPDSSTATGLSGVPKGKYTIDPVLPDIFILPAGTNLHTDKMVDDGALVLQDRSSCLTAIALDPPPDAICIDTCASPGNKTLHMASLMMKNKSKPLGKITAFERDPTRLGTLSRRIGEQGASSFVEARGGDFMDADVSEGGEFNDVTHVLVDPSCSGSGLAADSATGSALASEYDQPSVNSGTLAVVGGGASDSQKVSNLAKAQVEILLHAMRLPNLQVVAYSTCSVFREENEDVVLEVLRRQSRFRCARAIPSWPHRGLDNVPEFAAISPLVCRATYEKDGTNGFFVARFERITGELEVGARSSTTSSKSVKKSKNKNRKRDAYELSTSSTTALTPPPKKVKKDPCAQFTKRGFCKFGPKCRFSHETSSAATYKDDVDDLMEEWNIINEMG</sequence>
<evidence type="ECO:0008006" key="15">
    <source>
        <dbReference type="Google" id="ProtNLM"/>
    </source>
</evidence>
<evidence type="ECO:0000256" key="7">
    <source>
        <dbReference type="ARBA" id="ARBA00022884"/>
    </source>
</evidence>
<evidence type="ECO:0000256" key="1">
    <source>
        <dbReference type="ARBA" id="ARBA00022603"/>
    </source>
</evidence>
<dbReference type="InterPro" id="IPR023267">
    <property type="entry name" value="RCMT"/>
</dbReference>
<dbReference type="InterPro" id="IPR001678">
    <property type="entry name" value="MeTrfase_RsmB-F_NOP2_dom"/>
</dbReference>
<keyword evidence="5 8" id="KW-0863">Zinc-finger</keyword>
<dbReference type="InterPro" id="IPR029063">
    <property type="entry name" value="SAM-dependent_MTases_sf"/>
</dbReference>
<keyword evidence="6 8" id="KW-0862">Zinc</keyword>
<evidence type="ECO:0000313" key="13">
    <source>
        <dbReference type="EMBL" id="GMI01041.1"/>
    </source>
</evidence>
<dbReference type="InterPro" id="IPR049560">
    <property type="entry name" value="MeTrfase_RsmB-F_NOP2_cat"/>
</dbReference>
<dbReference type="GO" id="GO:0008270">
    <property type="term" value="F:zinc ion binding"/>
    <property type="evidence" value="ECO:0007669"/>
    <property type="project" value="UniProtKB-KW"/>
</dbReference>
<evidence type="ECO:0000259" key="12">
    <source>
        <dbReference type="PROSITE" id="PS51686"/>
    </source>
</evidence>
<protein>
    <recommendedName>
        <fullName evidence="15">C3H1-type domain-containing protein</fullName>
    </recommendedName>
</protein>
<comment type="caution">
    <text evidence="9">Lacks conserved residue(s) required for the propagation of feature annotation.</text>
</comment>
<dbReference type="GO" id="GO:0070475">
    <property type="term" value="P:rRNA base methylation"/>
    <property type="evidence" value="ECO:0007669"/>
    <property type="project" value="TreeGrafter"/>
</dbReference>
<dbReference type="GO" id="GO:0003723">
    <property type="term" value="F:RNA binding"/>
    <property type="evidence" value="ECO:0007669"/>
    <property type="project" value="UniProtKB-UniRule"/>
</dbReference>
<feature type="binding site" evidence="9">
    <location>
        <position position="323"/>
    </location>
    <ligand>
        <name>S-adenosyl-L-methionine</name>
        <dbReference type="ChEBI" id="CHEBI:59789"/>
    </ligand>
</feature>
<feature type="binding site" evidence="9">
    <location>
        <position position="295"/>
    </location>
    <ligand>
        <name>S-adenosyl-L-methionine</name>
        <dbReference type="ChEBI" id="CHEBI:59789"/>
    </ligand>
</feature>
<feature type="region of interest" description="Disordered" evidence="10">
    <location>
        <begin position="494"/>
        <end position="537"/>
    </location>
</feature>
<evidence type="ECO:0000256" key="6">
    <source>
        <dbReference type="ARBA" id="ARBA00022833"/>
    </source>
</evidence>
<keyword evidence="7 9" id="KW-0694">RNA-binding</keyword>
<keyword evidence="4 8" id="KW-0479">Metal-binding</keyword>
<dbReference type="GO" id="GO:0008173">
    <property type="term" value="F:RNA methyltransferase activity"/>
    <property type="evidence" value="ECO:0007669"/>
    <property type="project" value="InterPro"/>
</dbReference>
<gene>
    <name evidence="13" type="ORF">TrST_g9307</name>
</gene>
<dbReference type="PANTHER" id="PTHR22807">
    <property type="entry name" value="NOP2 YEAST -RELATED NOL1/NOP2/FMU SUN DOMAIN-CONTAINING"/>
    <property type="match status" value="1"/>
</dbReference>
<feature type="domain" description="C3H1-type" evidence="11">
    <location>
        <begin position="533"/>
        <end position="561"/>
    </location>
</feature>
<feature type="compositionally biased region" description="Basic residues" evidence="10">
    <location>
        <begin position="503"/>
        <end position="513"/>
    </location>
</feature>
<dbReference type="PROSITE" id="PS50103">
    <property type="entry name" value="ZF_C3H1"/>
    <property type="match status" value="1"/>
</dbReference>
<comment type="similarity">
    <text evidence="9">Belongs to the class I-like SAM-binding methyltransferase superfamily. RsmB/NOP family.</text>
</comment>
<dbReference type="PRINTS" id="PR02008">
    <property type="entry name" value="RCMTFAMILY"/>
</dbReference>
<evidence type="ECO:0000256" key="10">
    <source>
        <dbReference type="SAM" id="MobiDB-lite"/>
    </source>
</evidence>
<evidence type="ECO:0000259" key="11">
    <source>
        <dbReference type="PROSITE" id="PS50103"/>
    </source>
</evidence>
<dbReference type="OrthoDB" id="435282at2759"/>
<evidence type="ECO:0000256" key="3">
    <source>
        <dbReference type="ARBA" id="ARBA00022691"/>
    </source>
</evidence>
<accession>A0A9W7C7E3</accession>
<evidence type="ECO:0000256" key="2">
    <source>
        <dbReference type="ARBA" id="ARBA00022679"/>
    </source>
</evidence>
<dbReference type="InterPro" id="IPR049561">
    <property type="entry name" value="NSUN5_7_fdxn-like"/>
</dbReference>
<keyword evidence="2 9" id="KW-0808">Transferase</keyword>
<keyword evidence="3 9" id="KW-0949">S-adenosyl-L-methionine</keyword>